<evidence type="ECO:0000256" key="1">
    <source>
        <dbReference type="ARBA" id="ARBA00022553"/>
    </source>
</evidence>
<dbReference type="PANTHER" id="PTHR48111">
    <property type="entry name" value="REGULATOR OF RPOS"/>
    <property type="match status" value="1"/>
</dbReference>
<dbReference type="InterPro" id="IPR011006">
    <property type="entry name" value="CheY-like_superfamily"/>
</dbReference>
<accession>A0A2Z6DX25</accession>
<dbReference type="Pfam" id="PF00486">
    <property type="entry name" value="Trans_reg_C"/>
    <property type="match status" value="1"/>
</dbReference>
<proteinExistence type="predicted"/>
<dbReference type="GO" id="GO:0006355">
    <property type="term" value="P:regulation of DNA-templated transcription"/>
    <property type="evidence" value="ECO:0007669"/>
    <property type="project" value="InterPro"/>
</dbReference>
<evidence type="ECO:0000256" key="2">
    <source>
        <dbReference type="ARBA" id="ARBA00023012"/>
    </source>
</evidence>
<feature type="modified residue" description="4-aspartylphosphate" evidence="6">
    <location>
        <position position="54"/>
    </location>
</feature>
<evidence type="ECO:0000259" key="8">
    <source>
        <dbReference type="PROSITE" id="PS50110"/>
    </source>
</evidence>
<feature type="DNA-binding region" description="OmpR/PhoB-type" evidence="7">
    <location>
        <begin position="140"/>
        <end position="240"/>
    </location>
</feature>
<evidence type="ECO:0000313" key="11">
    <source>
        <dbReference type="Proteomes" id="UP000262004"/>
    </source>
</evidence>
<dbReference type="GO" id="GO:0000156">
    <property type="term" value="F:phosphorelay response regulator activity"/>
    <property type="evidence" value="ECO:0007669"/>
    <property type="project" value="TreeGrafter"/>
</dbReference>
<protein>
    <submittedName>
        <fullName evidence="10">DNA-binding response regulator</fullName>
    </submittedName>
</protein>
<evidence type="ECO:0000256" key="7">
    <source>
        <dbReference type="PROSITE-ProRule" id="PRU01091"/>
    </source>
</evidence>
<reference evidence="10 11" key="1">
    <citation type="submission" date="2018-04" db="EMBL/GenBank/DDBJ databases">
        <title>Complete genome sequence of Hydrogenophilus thermoluteolus TH-1.</title>
        <authorList>
            <person name="Arai H."/>
        </authorList>
    </citation>
    <scope>NUCLEOTIDE SEQUENCE [LARGE SCALE GENOMIC DNA]</scope>
    <source>
        <strain evidence="10 11">TH-1</strain>
    </source>
</reference>
<organism evidence="10 11">
    <name type="scientific">Hydrogenophilus thermoluteolus</name>
    <name type="common">Pseudomonas hydrogenothermophila</name>
    <dbReference type="NCBI Taxonomy" id="297"/>
    <lineage>
        <taxon>Bacteria</taxon>
        <taxon>Pseudomonadati</taxon>
        <taxon>Pseudomonadota</taxon>
        <taxon>Hydrogenophilia</taxon>
        <taxon>Hydrogenophilales</taxon>
        <taxon>Hydrogenophilaceae</taxon>
        <taxon>Hydrogenophilus</taxon>
    </lineage>
</organism>
<keyword evidence="11" id="KW-1185">Reference proteome</keyword>
<dbReference type="GO" id="GO:0000976">
    <property type="term" value="F:transcription cis-regulatory region binding"/>
    <property type="evidence" value="ECO:0007669"/>
    <property type="project" value="TreeGrafter"/>
</dbReference>
<dbReference type="InterPro" id="IPR039420">
    <property type="entry name" value="WalR-like"/>
</dbReference>
<feature type="domain" description="OmpR/PhoB-type" evidence="9">
    <location>
        <begin position="140"/>
        <end position="240"/>
    </location>
</feature>
<dbReference type="Proteomes" id="UP000262004">
    <property type="component" value="Chromosome"/>
</dbReference>
<dbReference type="InterPro" id="IPR016032">
    <property type="entry name" value="Sig_transdc_resp-reg_C-effctor"/>
</dbReference>
<dbReference type="KEGG" id="htl:HPTL_0611"/>
<dbReference type="SMART" id="SM00448">
    <property type="entry name" value="REC"/>
    <property type="match status" value="1"/>
</dbReference>
<evidence type="ECO:0000259" key="9">
    <source>
        <dbReference type="PROSITE" id="PS51755"/>
    </source>
</evidence>
<dbReference type="Pfam" id="PF00072">
    <property type="entry name" value="Response_reg"/>
    <property type="match status" value="1"/>
</dbReference>
<keyword evidence="4 7" id="KW-0238">DNA-binding</keyword>
<dbReference type="EMBL" id="AP018558">
    <property type="protein sequence ID" value="BBD76879.1"/>
    <property type="molecule type" value="Genomic_DNA"/>
</dbReference>
<dbReference type="InterPro" id="IPR001867">
    <property type="entry name" value="OmpR/PhoB-type_DNA-bd"/>
</dbReference>
<dbReference type="Gene3D" id="6.10.250.690">
    <property type="match status" value="1"/>
</dbReference>
<dbReference type="AlphaFoldDB" id="A0A2Z6DX25"/>
<dbReference type="GO" id="GO:0032993">
    <property type="term" value="C:protein-DNA complex"/>
    <property type="evidence" value="ECO:0007669"/>
    <property type="project" value="TreeGrafter"/>
</dbReference>
<sequence length="247" mass="26927">MGLPSVLVVDDDPELRTLLVADLNRRGFAAHAVRDGAALDGVLAQGLPDILVLDWMLPEEDGPTILRRLRANPATAHLPVLMLTARADDFDRIAGLEMGADDYLTKPFLPRELEARLRAILRRTRGLGGGAAATPHGLAPTAWRIGPWRFDVARRCLVAVDGTIQPLTGSDFALLSLFVHHPGEVLHRDYLMRATRGRESDVFDRAIDVAVSRLRAKLGHDRDGMPLLRAVRGQGYVLSASVAAEDS</sequence>
<dbReference type="GO" id="GO:0005829">
    <property type="term" value="C:cytosol"/>
    <property type="evidence" value="ECO:0007669"/>
    <property type="project" value="TreeGrafter"/>
</dbReference>
<dbReference type="CDD" id="cd00383">
    <property type="entry name" value="trans_reg_C"/>
    <property type="match status" value="1"/>
</dbReference>
<evidence type="ECO:0000256" key="6">
    <source>
        <dbReference type="PROSITE-ProRule" id="PRU00169"/>
    </source>
</evidence>
<dbReference type="SMART" id="SM00862">
    <property type="entry name" value="Trans_reg_C"/>
    <property type="match status" value="1"/>
</dbReference>
<evidence type="ECO:0000313" key="10">
    <source>
        <dbReference type="EMBL" id="BBD76879.1"/>
    </source>
</evidence>
<dbReference type="Gene3D" id="1.10.10.10">
    <property type="entry name" value="Winged helix-like DNA-binding domain superfamily/Winged helix DNA-binding domain"/>
    <property type="match status" value="1"/>
</dbReference>
<feature type="domain" description="Response regulatory" evidence="8">
    <location>
        <begin position="5"/>
        <end position="121"/>
    </location>
</feature>
<dbReference type="InterPro" id="IPR001789">
    <property type="entry name" value="Sig_transdc_resp-reg_receiver"/>
</dbReference>
<keyword evidence="5" id="KW-0804">Transcription</keyword>
<name>A0A2Z6DX25_HYDTE</name>
<dbReference type="SUPFAM" id="SSF52172">
    <property type="entry name" value="CheY-like"/>
    <property type="match status" value="1"/>
</dbReference>
<dbReference type="Gene3D" id="3.40.50.2300">
    <property type="match status" value="1"/>
</dbReference>
<dbReference type="PANTHER" id="PTHR48111:SF4">
    <property type="entry name" value="DNA-BINDING DUAL TRANSCRIPTIONAL REGULATOR OMPR"/>
    <property type="match status" value="1"/>
</dbReference>
<dbReference type="RefSeq" id="WP_119334681.1">
    <property type="nucleotide sequence ID" value="NZ_AP018558.1"/>
</dbReference>
<evidence type="ECO:0000256" key="4">
    <source>
        <dbReference type="ARBA" id="ARBA00023125"/>
    </source>
</evidence>
<dbReference type="PROSITE" id="PS50110">
    <property type="entry name" value="RESPONSE_REGULATORY"/>
    <property type="match status" value="1"/>
</dbReference>
<dbReference type="OrthoDB" id="5295288at2"/>
<gene>
    <name evidence="10" type="ORF">HPTL_0611</name>
</gene>
<keyword evidence="1 6" id="KW-0597">Phosphoprotein</keyword>
<dbReference type="InterPro" id="IPR036388">
    <property type="entry name" value="WH-like_DNA-bd_sf"/>
</dbReference>
<keyword evidence="2" id="KW-0902">Two-component regulatory system</keyword>
<dbReference type="SUPFAM" id="SSF46894">
    <property type="entry name" value="C-terminal effector domain of the bipartite response regulators"/>
    <property type="match status" value="1"/>
</dbReference>
<evidence type="ECO:0000256" key="5">
    <source>
        <dbReference type="ARBA" id="ARBA00023163"/>
    </source>
</evidence>
<dbReference type="PROSITE" id="PS51755">
    <property type="entry name" value="OMPR_PHOB"/>
    <property type="match status" value="1"/>
</dbReference>
<evidence type="ECO:0000256" key="3">
    <source>
        <dbReference type="ARBA" id="ARBA00023015"/>
    </source>
</evidence>
<keyword evidence="3" id="KW-0805">Transcription regulation</keyword>